<proteinExistence type="predicted"/>
<protein>
    <submittedName>
        <fullName evidence="1">Uncharacterized protein</fullName>
    </submittedName>
</protein>
<evidence type="ECO:0000313" key="2">
    <source>
        <dbReference type="Proteomes" id="UP000252118"/>
    </source>
</evidence>
<dbReference type="RefSeq" id="WP_220154060.1">
    <property type="nucleotide sequence ID" value="NZ_QNRJ01000005.1"/>
</dbReference>
<evidence type="ECO:0000313" key="1">
    <source>
        <dbReference type="EMBL" id="RBP04955.1"/>
    </source>
</evidence>
<accession>A0A366ETX5</accession>
<comment type="caution">
    <text evidence="1">The sequence shown here is derived from an EMBL/GenBank/DDBJ whole genome shotgun (WGS) entry which is preliminary data.</text>
</comment>
<name>A0A366ETX5_9BACI</name>
<dbReference type="EMBL" id="QNRJ01000005">
    <property type="protein sequence ID" value="RBP04955.1"/>
    <property type="molecule type" value="Genomic_DNA"/>
</dbReference>
<sequence>MSTRTKEEVENYVEGQCKCNVIHSKPEQSYNDLGFEVTVWNVKTDEDGSWWVVEGEGLPMNLYPQDHAYYFSTDEAYSFHLGLMTRLLNDDRKEPSKKIQEIEKGIEISIAVRRKLTQAAAVLNNAIETEEIQSVGMICREALIVLGHNIFSEEFLEDGEEEPKRSDFKNRSRIAIGGLLPDGDNSELRDHLRKISNAAWDFANKITHSDTRTIYEASICLTLCTAVASSFENLLAKKEDPFGNHRCKKCGSRNFEIYSPDGEQRDKEELLIVCEVCRYGQLVSVD</sequence>
<reference evidence="1 2" key="1">
    <citation type="submission" date="2018-06" db="EMBL/GenBank/DDBJ databases">
        <title>Freshwater and sediment microbial communities from various areas in North America, analyzing microbe dynamics in response to fracking.</title>
        <authorList>
            <person name="Lamendella R."/>
        </authorList>
    </citation>
    <scope>NUCLEOTIDE SEQUENCE [LARGE SCALE GENOMIC DNA]</scope>
    <source>
        <strain evidence="1 2">97B</strain>
    </source>
</reference>
<dbReference type="AlphaFoldDB" id="A0A366ETX5"/>
<organism evidence="1 2">
    <name type="scientific">Rossellomorea aquimaris</name>
    <dbReference type="NCBI Taxonomy" id="189382"/>
    <lineage>
        <taxon>Bacteria</taxon>
        <taxon>Bacillati</taxon>
        <taxon>Bacillota</taxon>
        <taxon>Bacilli</taxon>
        <taxon>Bacillales</taxon>
        <taxon>Bacillaceae</taxon>
        <taxon>Rossellomorea</taxon>
    </lineage>
</organism>
<dbReference type="Proteomes" id="UP000252118">
    <property type="component" value="Unassembled WGS sequence"/>
</dbReference>
<gene>
    <name evidence="1" type="ORF">DET59_105245</name>
</gene>